<keyword evidence="2" id="KW-0472">Membrane</keyword>
<dbReference type="EMBL" id="KB207186">
    <property type="protein sequence ID" value="ELP84006.1"/>
    <property type="molecule type" value="Genomic_DNA"/>
</dbReference>
<dbReference type="InterPro" id="IPR051577">
    <property type="entry name" value="MRF-like"/>
</dbReference>
<feature type="transmembrane region" description="Helical" evidence="2">
    <location>
        <begin position="358"/>
        <end position="377"/>
    </location>
</feature>
<feature type="domain" description="Peptidase S74" evidence="3">
    <location>
        <begin position="240"/>
        <end position="328"/>
    </location>
</feature>
<feature type="transmembrane region" description="Helical" evidence="2">
    <location>
        <begin position="384"/>
        <end position="402"/>
    </location>
</feature>
<dbReference type="GeneID" id="14882978"/>
<feature type="transmembrane region" description="Helical" evidence="2">
    <location>
        <begin position="440"/>
        <end position="458"/>
    </location>
</feature>
<dbReference type="InterPro" id="IPR030392">
    <property type="entry name" value="S74_ICA"/>
</dbReference>
<evidence type="ECO:0000313" key="4">
    <source>
        <dbReference type="EMBL" id="ELP84006.1"/>
    </source>
</evidence>
<dbReference type="Gene3D" id="1.10.10.10">
    <property type="entry name" value="Winged helix-like DNA-binding domain superfamily/Winged helix DNA-binding domain"/>
    <property type="match status" value="1"/>
</dbReference>
<dbReference type="KEGG" id="eiv:EIN_345920"/>
<dbReference type="VEuPathDB" id="AmoebaDB:EIN_345920"/>
<keyword evidence="5" id="KW-1185">Reference proteome</keyword>
<keyword evidence="2" id="KW-1133">Transmembrane helix</keyword>
<dbReference type="PANTHER" id="PTHR13029">
    <property type="match status" value="1"/>
</dbReference>
<evidence type="ECO:0000256" key="2">
    <source>
        <dbReference type="SAM" id="Phobius"/>
    </source>
</evidence>
<evidence type="ECO:0000256" key="1">
    <source>
        <dbReference type="SAM" id="MobiDB-lite"/>
    </source>
</evidence>
<feature type="compositionally biased region" description="Polar residues" evidence="1">
    <location>
        <begin position="127"/>
        <end position="141"/>
    </location>
</feature>
<keyword evidence="2" id="KW-0812">Transmembrane</keyword>
<dbReference type="Proteomes" id="UP000014680">
    <property type="component" value="Unassembled WGS sequence"/>
</dbReference>
<feature type="region of interest" description="Disordered" evidence="1">
    <location>
        <begin position="115"/>
        <end position="150"/>
    </location>
</feature>
<evidence type="ECO:0000313" key="5">
    <source>
        <dbReference type="Proteomes" id="UP000014680"/>
    </source>
</evidence>
<proteinExistence type="predicted"/>
<accession>L7FJH1</accession>
<feature type="transmembrane region" description="Helical" evidence="2">
    <location>
        <begin position="414"/>
        <end position="433"/>
    </location>
</feature>
<feature type="transmembrane region" description="Helical" evidence="2">
    <location>
        <begin position="464"/>
        <end position="487"/>
    </location>
</feature>
<dbReference type="RefSeq" id="XP_004183352.1">
    <property type="nucleotide sequence ID" value="XM_004183304.1"/>
</dbReference>
<dbReference type="PANTHER" id="PTHR13029:SF21">
    <property type="entry name" value="PEPTIDASE S74 DOMAIN-CONTAINING PROTEIN"/>
    <property type="match status" value="1"/>
</dbReference>
<dbReference type="InterPro" id="IPR036388">
    <property type="entry name" value="WH-like_DNA-bd_sf"/>
</dbReference>
<dbReference type="PROSITE" id="PS51688">
    <property type="entry name" value="ICA"/>
    <property type="match status" value="1"/>
</dbReference>
<name>L7FJH1_ENTIV</name>
<evidence type="ECO:0000259" key="3">
    <source>
        <dbReference type="PROSITE" id="PS51688"/>
    </source>
</evidence>
<sequence>MNKMIVTYKETQKRRMEQTLDNSSKVKRVRFKEYRCIYPGCKEGLKTKYNCLSHIYDMHVRALNKTVEPFKTIKDKKAATELCLPYLKFEENAVTNRKRRPYDFSDLLPHDTIKASDQDDMEIDANDGSNSDGVAQSSSPPQMIHTPPIKNEGIVECGDPLTRQLNMYTTTQPFLTDSISFTQNPINAFTQNPISLNPLTYELINSCGEDFVRVYYVNQNLRRLHVFGEVFSENGFFQRSDARYKRDIQNIDKALEKINLISGKSFKYLSDDKMRFGFIAQELKEVIPDAVRMETDGSLAIDPLSLLPYIVESIKEITAQLKDVQNKTNSVRRFISTAESTLQEIEKVKSCDENSLGPPIYCAGCGMFFGLLAVIVALQGSFPFMWGFFMVSSLCFWTSFQFAPRGKFNSKSQFGHFVILNIGVTCLALTLLIGSLLQMFLCIYSGILITIWIARIWLEKTFKWFFSVSLVASFIACLCLFVFQPTFKCDVSTPMMRSIEYPQKLEYSDWSDVKFNLTSDIPWNCFEPRFVVNGKTIKFQSGDSILSAIAKEGTVTPDIVDVTLVCSSFEYKCNEYSVEGKR</sequence>
<reference evidence="4 5" key="1">
    <citation type="submission" date="2012-10" db="EMBL/GenBank/DDBJ databases">
        <authorList>
            <person name="Zafar N."/>
            <person name="Inman J."/>
            <person name="Hall N."/>
            <person name="Lorenzi H."/>
            <person name="Caler E."/>
        </authorList>
    </citation>
    <scope>NUCLEOTIDE SEQUENCE [LARGE SCALE GENOMIC DNA]</scope>
    <source>
        <strain evidence="4 5">IP1</strain>
    </source>
</reference>
<gene>
    <name evidence="4" type="ORF">EIN_345920</name>
</gene>
<organism evidence="4 5">
    <name type="scientific">Entamoeba invadens IP1</name>
    <dbReference type="NCBI Taxonomy" id="370355"/>
    <lineage>
        <taxon>Eukaryota</taxon>
        <taxon>Amoebozoa</taxon>
        <taxon>Evosea</taxon>
        <taxon>Archamoebae</taxon>
        <taxon>Mastigamoebida</taxon>
        <taxon>Entamoebidae</taxon>
        <taxon>Entamoeba</taxon>
    </lineage>
</organism>
<dbReference type="OMA" id="IWIARIW"/>
<dbReference type="Pfam" id="PF13884">
    <property type="entry name" value="Peptidase_S74"/>
    <property type="match status" value="1"/>
</dbReference>
<dbReference type="OrthoDB" id="27041at2759"/>
<dbReference type="AlphaFoldDB" id="L7FJH1"/>
<protein>
    <recommendedName>
        <fullName evidence="3">Peptidase S74 domain-containing protein</fullName>
    </recommendedName>
</protein>